<keyword evidence="3" id="KW-1185">Reference proteome</keyword>
<dbReference type="AlphaFoldDB" id="A0A7W9S3U2"/>
<evidence type="ECO:0000313" key="3">
    <source>
        <dbReference type="Proteomes" id="UP000533306"/>
    </source>
</evidence>
<dbReference type="RefSeq" id="WP_183831807.1">
    <property type="nucleotide sequence ID" value="NZ_JACHEU010000002.1"/>
</dbReference>
<feature type="region of interest" description="Disordered" evidence="1">
    <location>
        <begin position="105"/>
        <end position="127"/>
    </location>
</feature>
<protein>
    <recommendedName>
        <fullName evidence="4">Flagellar FliJ protein</fullName>
    </recommendedName>
</protein>
<accession>A0A7W9S3U2</accession>
<dbReference type="EMBL" id="JACHEU010000002">
    <property type="protein sequence ID" value="MBB6013616.1"/>
    <property type="molecule type" value="Genomic_DNA"/>
</dbReference>
<proteinExistence type="predicted"/>
<gene>
    <name evidence="2" type="ORF">HNR59_003005</name>
</gene>
<name>A0A7W9S3U2_9HYPH</name>
<organism evidence="2 3">
    <name type="scientific">Aquamicrobium lusatiense</name>
    <dbReference type="NCBI Taxonomy" id="89772"/>
    <lineage>
        <taxon>Bacteria</taxon>
        <taxon>Pseudomonadati</taxon>
        <taxon>Pseudomonadota</taxon>
        <taxon>Alphaproteobacteria</taxon>
        <taxon>Hyphomicrobiales</taxon>
        <taxon>Phyllobacteriaceae</taxon>
        <taxon>Aquamicrobium</taxon>
    </lineage>
</organism>
<feature type="compositionally biased region" description="Basic and acidic residues" evidence="1">
    <location>
        <begin position="105"/>
        <end position="116"/>
    </location>
</feature>
<evidence type="ECO:0000313" key="2">
    <source>
        <dbReference type="EMBL" id="MBB6013616.1"/>
    </source>
</evidence>
<sequence>MAPRTQRLKKLVKVQEQLTALHEMRHAMHLAASAAAKRDAEEIAAGFDAPGSLSALFPDVYNRRISDALARADEENGKASAEAAQLASATARTNIVERAYRQARRADERHMEERTLLDLIEQQQTRG</sequence>
<comment type="caution">
    <text evidence="2">The sequence shown here is derived from an EMBL/GenBank/DDBJ whole genome shotgun (WGS) entry which is preliminary data.</text>
</comment>
<evidence type="ECO:0000256" key="1">
    <source>
        <dbReference type="SAM" id="MobiDB-lite"/>
    </source>
</evidence>
<evidence type="ECO:0008006" key="4">
    <source>
        <dbReference type="Google" id="ProtNLM"/>
    </source>
</evidence>
<dbReference type="Proteomes" id="UP000533306">
    <property type="component" value="Unassembled WGS sequence"/>
</dbReference>
<reference evidence="2 3" key="1">
    <citation type="submission" date="2020-08" db="EMBL/GenBank/DDBJ databases">
        <title>Genomic Encyclopedia of Type Strains, Phase IV (KMG-IV): sequencing the most valuable type-strain genomes for metagenomic binning, comparative biology and taxonomic classification.</title>
        <authorList>
            <person name="Goeker M."/>
        </authorList>
    </citation>
    <scope>NUCLEOTIDE SEQUENCE [LARGE SCALE GENOMIC DNA]</scope>
    <source>
        <strain evidence="2 3">DSM 11099</strain>
    </source>
</reference>